<protein>
    <recommendedName>
        <fullName evidence="2">RNA polymerase sigma factor 70 region 4 type 2 domain-containing protein</fullName>
    </recommendedName>
</protein>
<dbReference type="InterPro" id="IPR013324">
    <property type="entry name" value="RNA_pol_sigma_r3/r4-like"/>
</dbReference>
<feature type="compositionally biased region" description="Polar residues" evidence="1">
    <location>
        <begin position="1"/>
        <end position="13"/>
    </location>
</feature>
<evidence type="ECO:0000256" key="1">
    <source>
        <dbReference type="SAM" id="MobiDB-lite"/>
    </source>
</evidence>
<dbReference type="Gene3D" id="1.10.10.10">
    <property type="entry name" value="Winged helix-like DNA-binding domain superfamily/Winged helix DNA-binding domain"/>
    <property type="match status" value="1"/>
</dbReference>
<proteinExistence type="predicted"/>
<reference evidence="3 4" key="1">
    <citation type="submission" date="2019-07" db="EMBL/GenBank/DDBJ databases">
        <title>Pseudomonas mangiferae sp. nov., isolated from bark of mango tree in Thailand.</title>
        <authorList>
            <person name="Srisuk N."/>
            <person name="Anurat P."/>
        </authorList>
    </citation>
    <scope>NUCLEOTIDE SEQUENCE [LARGE SCALE GENOMIC DNA]</scope>
    <source>
        <strain evidence="3 4">DMKU_BBB3-04</strain>
    </source>
</reference>
<dbReference type="OrthoDB" id="9797134at2"/>
<evidence type="ECO:0000313" key="4">
    <source>
        <dbReference type="Proteomes" id="UP000315235"/>
    </source>
</evidence>
<dbReference type="Proteomes" id="UP000315235">
    <property type="component" value="Unassembled WGS sequence"/>
</dbReference>
<comment type="caution">
    <text evidence="3">The sequence shown here is derived from an EMBL/GenBank/DDBJ whole genome shotgun (WGS) entry which is preliminary data.</text>
</comment>
<name>A0A553GXM1_9PSED</name>
<accession>A0A553GXM1</accession>
<dbReference type="GO" id="GO:0016987">
    <property type="term" value="F:sigma factor activity"/>
    <property type="evidence" value="ECO:0007669"/>
    <property type="project" value="InterPro"/>
</dbReference>
<dbReference type="InterPro" id="IPR036388">
    <property type="entry name" value="WH-like_DNA-bd_sf"/>
</dbReference>
<dbReference type="RefSeq" id="WP_143488964.1">
    <property type="nucleotide sequence ID" value="NZ_VJOY01000009.1"/>
</dbReference>
<evidence type="ECO:0000313" key="3">
    <source>
        <dbReference type="EMBL" id="TRX74226.1"/>
    </source>
</evidence>
<dbReference type="GO" id="GO:0003677">
    <property type="term" value="F:DNA binding"/>
    <property type="evidence" value="ECO:0007669"/>
    <property type="project" value="InterPro"/>
</dbReference>
<dbReference type="AlphaFoldDB" id="A0A553GXM1"/>
<dbReference type="Pfam" id="PF08281">
    <property type="entry name" value="Sigma70_r4_2"/>
    <property type="match status" value="1"/>
</dbReference>
<sequence>MTSKTPSLQFFTVSPSLPLPRSAPRADEAPTPLDPPGRAWLRALRGLPRRVQRVFLLSRLDGLAYGAIAQQLGVPLLTVERDLIRALQHCQRYAREHR</sequence>
<evidence type="ECO:0000259" key="2">
    <source>
        <dbReference type="Pfam" id="PF08281"/>
    </source>
</evidence>
<organism evidence="3 4">
    <name type="scientific">Pseudomonas mangiferae</name>
    <dbReference type="NCBI Taxonomy" id="2593654"/>
    <lineage>
        <taxon>Bacteria</taxon>
        <taxon>Pseudomonadati</taxon>
        <taxon>Pseudomonadota</taxon>
        <taxon>Gammaproteobacteria</taxon>
        <taxon>Pseudomonadales</taxon>
        <taxon>Pseudomonadaceae</taxon>
        <taxon>Pseudomonas</taxon>
    </lineage>
</organism>
<keyword evidence="4" id="KW-1185">Reference proteome</keyword>
<gene>
    <name evidence="3" type="ORF">FM069_13910</name>
</gene>
<dbReference type="SUPFAM" id="SSF88659">
    <property type="entry name" value="Sigma3 and sigma4 domains of RNA polymerase sigma factors"/>
    <property type="match status" value="1"/>
</dbReference>
<dbReference type="InterPro" id="IPR013249">
    <property type="entry name" value="RNA_pol_sigma70_r4_t2"/>
</dbReference>
<dbReference type="EMBL" id="VJOY01000009">
    <property type="protein sequence ID" value="TRX74226.1"/>
    <property type="molecule type" value="Genomic_DNA"/>
</dbReference>
<feature type="domain" description="RNA polymerase sigma factor 70 region 4 type 2" evidence="2">
    <location>
        <begin position="39"/>
        <end position="90"/>
    </location>
</feature>
<dbReference type="GO" id="GO:0006352">
    <property type="term" value="P:DNA-templated transcription initiation"/>
    <property type="evidence" value="ECO:0007669"/>
    <property type="project" value="InterPro"/>
</dbReference>
<feature type="compositionally biased region" description="Low complexity" evidence="1">
    <location>
        <begin position="14"/>
        <end position="23"/>
    </location>
</feature>
<feature type="region of interest" description="Disordered" evidence="1">
    <location>
        <begin position="1"/>
        <end position="35"/>
    </location>
</feature>